<gene>
    <name evidence="2" type="ORF">IHBHHGIJ_02272</name>
    <name evidence="3" type="ORF">KFEGEMFD_02459</name>
</gene>
<keyword evidence="2" id="KW-0808">Transferase</keyword>
<reference evidence="4 5" key="1">
    <citation type="submission" date="2019-11" db="EMBL/GenBank/DDBJ databases">
        <authorList>
            <person name="Holert J."/>
        </authorList>
    </citation>
    <scope>NUCLEOTIDE SEQUENCE [LARGE SCALE GENOMIC DNA]</scope>
    <source>
        <strain evidence="3">BC3_2A</strain>
        <strain evidence="2">SB11_1A</strain>
    </source>
</reference>
<dbReference type="RefSeq" id="WP_159268839.1">
    <property type="nucleotide sequence ID" value="NZ_CACSIK010000001.1"/>
</dbReference>
<protein>
    <submittedName>
        <fullName evidence="2">Aminoglycoside phosphotransferase</fullName>
        <ecNumber evidence="2">2.7.1.-</ecNumber>
    </submittedName>
</protein>
<dbReference type="InterPro" id="IPR041726">
    <property type="entry name" value="ACAD10_11_N"/>
</dbReference>
<feature type="domain" description="Aminoglycoside phosphotransferase" evidence="1">
    <location>
        <begin position="29"/>
        <end position="251"/>
    </location>
</feature>
<dbReference type="Proteomes" id="UP000435877">
    <property type="component" value="Unassembled WGS sequence"/>
</dbReference>
<dbReference type="AlphaFoldDB" id="A0A5S9NPF0"/>
<organism evidence="2 4">
    <name type="scientific">Zhongshania aliphaticivorans</name>
    <dbReference type="NCBI Taxonomy" id="1470434"/>
    <lineage>
        <taxon>Bacteria</taxon>
        <taxon>Pseudomonadati</taxon>
        <taxon>Pseudomonadota</taxon>
        <taxon>Gammaproteobacteria</taxon>
        <taxon>Cellvibrionales</taxon>
        <taxon>Spongiibacteraceae</taxon>
        <taxon>Zhongshania</taxon>
    </lineage>
</organism>
<dbReference type="PANTHER" id="PTHR21310:SF57">
    <property type="entry name" value="BLR2944 PROTEIN"/>
    <property type="match status" value="1"/>
</dbReference>
<dbReference type="Gene3D" id="3.90.1200.10">
    <property type="match status" value="1"/>
</dbReference>
<accession>A0A5S9NPF0</accession>
<proteinExistence type="predicted"/>
<evidence type="ECO:0000313" key="5">
    <source>
        <dbReference type="Proteomes" id="UP000439591"/>
    </source>
</evidence>
<evidence type="ECO:0000313" key="3">
    <source>
        <dbReference type="EMBL" id="CAA0109473.1"/>
    </source>
</evidence>
<dbReference type="Pfam" id="PF01636">
    <property type="entry name" value="APH"/>
    <property type="match status" value="1"/>
</dbReference>
<dbReference type="EC" id="2.7.1.-" evidence="2"/>
<dbReference type="InterPro" id="IPR051678">
    <property type="entry name" value="AGP_Transferase"/>
</dbReference>
<dbReference type="Gene3D" id="3.30.200.20">
    <property type="entry name" value="Phosphorylase Kinase, domain 1"/>
    <property type="match status" value="1"/>
</dbReference>
<evidence type="ECO:0000259" key="1">
    <source>
        <dbReference type="Pfam" id="PF01636"/>
    </source>
</evidence>
<keyword evidence="4" id="KW-1185">Reference proteome</keyword>
<name>A0A5S9NPF0_9GAMM</name>
<evidence type="ECO:0000313" key="2">
    <source>
        <dbReference type="EMBL" id="CAA0092272.1"/>
    </source>
</evidence>
<dbReference type="InterPro" id="IPR011009">
    <property type="entry name" value="Kinase-like_dom_sf"/>
</dbReference>
<dbReference type="SUPFAM" id="SSF56112">
    <property type="entry name" value="Protein kinase-like (PK-like)"/>
    <property type="match status" value="1"/>
</dbReference>
<dbReference type="Proteomes" id="UP000439591">
    <property type="component" value="Unassembled WGS sequence"/>
</dbReference>
<sequence length="334" mass="36515">MSKINEEMALRLTAALQGMGQQGEVHGLRRLSGGANMETWSFDWQSGEAKEPLILRRLPSGGTSDEGDAHKLDIETEAKVIGAAVKHGVAAPKVRLVLNETNDLGKGFVMSRERGEALPNRLLVDAQYAAAREKLAFQCGAELGKIQQVPLDALPAGLPDNSGDAMLKRLRAMIDQYGAASPVHEVAFKWLQDNAPASTQKVLVHGDFRMGNILVDEQGLVAVLDWEMAYIGHPAADIGLMCANVWRFGSPLPVGGFGVYEDLLSGYESVTGTRPTMEEIRYWQVVTTLGWGLVCLMMQDMYRSGKDRSLERAAIGRRVSESEIDLMLMMEGNL</sequence>
<dbReference type="OrthoDB" id="179763at2"/>
<dbReference type="InterPro" id="IPR002575">
    <property type="entry name" value="Aminoglycoside_PTrfase"/>
</dbReference>
<dbReference type="EMBL" id="CACSIK010000001">
    <property type="protein sequence ID" value="CAA0092272.1"/>
    <property type="molecule type" value="Genomic_DNA"/>
</dbReference>
<dbReference type="PANTHER" id="PTHR21310">
    <property type="entry name" value="AMINOGLYCOSIDE PHOSPHOTRANSFERASE-RELATED-RELATED"/>
    <property type="match status" value="1"/>
</dbReference>
<dbReference type="CDD" id="cd05154">
    <property type="entry name" value="ACAD10_11_N-like"/>
    <property type="match status" value="1"/>
</dbReference>
<dbReference type="GO" id="GO:0016740">
    <property type="term" value="F:transferase activity"/>
    <property type="evidence" value="ECO:0007669"/>
    <property type="project" value="UniProtKB-KW"/>
</dbReference>
<evidence type="ECO:0000313" key="4">
    <source>
        <dbReference type="Proteomes" id="UP000435877"/>
    </source>
</evidence>
<dbReference type="EMBL" id="CACSIM010000004">
    <property type="protein sequence ID" value="CAA0109473.1"/>
    <property type="molecule type" value="Genomic_DNA"/>
</dbReference>